<dbReference type="PANTHER" id="PTHR34448:SF3">
    <property type="entry name" value="AMINOPEPTIDASE AMPS"/>
    <property type="match status" value="1"/>
</dbReference>
<comment type="caution">
    <text evidence="10">The sequence shown here is derived from an EMBL/GenBank/DDBJ whole genome shotgun (WGS) entry which is preliminary data.</text>
</comment>
<comment type="cofactor">
    <cofactor evidence="1">
        <name>Co(2+)</name>
        <dbReference type="ChEBI" id="CHEBI:48828"/>
    </cofactor>
</comment>
<dbReference type="InterPro" id="IPR052170">
    <property type="entry name" value="M29_Exopeptidase"/>
</dbReference>
<keyword evidence="8" id="KW-0378">Hydrolase</keyword>
<comment type="cofactor">
    <cofactor evidence="3">
        <name>Zn(2+)</name>
        <dbReference type="ChEBI" id="CHEBI:29105"/>
    </cofactor>
</comment>
<dbReference type="InterPro" id="IPR000787">
    <property type="entry name" value="Peptidase_M29"/>
</dbReference>
<evidence type="ECO:0000256" key="5">
    <source>
        <dbReference type="ARBA" id="ARBA00022438"/>
    </source>
</evidence>
<comment type="similarity">
    <text evidence="4">Belongs to the peptidase M29 family.</text>
</comment>
<sequence>MNFETMLNRYAELAVHVGVHLQPGQTLWVNAPIHTADLVRLITRKAYEAGAQHVHVEWQDEAVTRLKYELAPLDSLEQYPAWRVDALQTLVDQNGAYLYIDSGDPEAFKGVDSNRIGTFSKAAGKALTSWRKAMTSDQITWSIMAAPSAEWAKLVFPGQDPDQAVRLLWEAIFRAARADKPDPVQAWREHNAQLETKLQYLNAKQYKKLHYIAEGTNLTVALPEHHIWKGGHTRNRLGNTFNPNLPTEEVFISPHRAGTSGVVRSSKPLSYQGNLINHFSLTFENGKVIDFEAETGYDTLKTMLDMDEGARYLGEVALVPHESPISQSDIIFFNTLFDENASNHLALGKAFANCIEHGNDMTPEQQRQAGLNDSFIHVDFMIGTAEMDIDGELADGTLEPVFRSGTWAT</sequence>
<dbReference type="EMBL" id="JBHUME010000007">
    <property type="protein sequence ID" value="MFD2613140.1"/>
    <property type="molecule type" value="Genomic_DNA"/>
</dbReference>
<dbReference type="Proteomes" id="UP001597541">
    <property type="component" value="Unassembled WGS sequence"/>
</dbReference>
<protein>
    <submittedName>
        <fullName evidence="10">Aminopeptidase</fullName>
    </submittedName>
</protein>
<evidence type="ECO:0000256" key="4">
    <source>
        <dbReference type="ARBA" id="ARBA00008236"/>
    </source>
</evidence>
<dbReference type="InterPro" id="IPR035097">
    <property type="entry name" value="M29_N-terminal"/>
</dbReference>
<dbReference type="GO" id="GO:0004177">
    <property type="term" value="F:aminopeptidase activity"/>
    <property type="evidence" value="ECO:0007669"/>
    <property type="project" value="UniProtKB-KW"/>
</dbReference>
<reference evidence="11" key="1">
    <citation type="journal article" date="2019" name="Int. J. Syst. Evol. Microbiol.">
        <title>The Global Catalogue of Microorganisms (GCM) 10K type strain sequencing project: providing services to taxonomists for standard genome sequencing and annotation.</title>
        <authorList>
            <consortium name="The Broad Institute Genomics Platform"/>
            <consortium name="The Broad Institute Genome Sequencing Center for Infectious Disease"/>
            <person name="Wu L."/>
            <person name="Ma J."/>
        </authorList>
    </citation>
    <scope>NUCLEOTIDE SEQUENCE [LARGE SCALE GENOMIC DNA]</scope>
    <source>
        <strain evidence="11">KCTC 3950</strain>
    </source>
</reference>
<comment type="cofactor">
    <cofactor evidence="2">
        <name>Mg(2+)</name>
        <dbReference type="ChEBI" id="CHEBI:18420"/>
    </cofactor>
</comment>
<dbReference type="RefSeq" id="WP_377603094.1">
    <property type="nucleotide sequence ID" value="NZ_JBHUME010000007.1"/>
</dbReference>
<dbReference type="PANTHER" id="PTHR34448">
    <property type="entry name" value="AMINOPEPTIDASE"/>
    <property type="match status" value="1"/>
</dbReference>
<keyword evidence="6" id="KW-0645">Protease</keyword>
<gene>
    <name evidence="10" type="ORF">ACFSUF_11965</name>
</gene>
<evidence type="ECO:0000256" key="6">
    <source>
        <dbReference type="ARBA" id="ARBA00022670"/>
    </source>
</evidence>
<evidence type="ECO:0000313" key="10">
    <source>
        <dbReference type="EMBL" id="MFD2613140.1"/>
    </source>
</evidence>
<evidence type="ECO:0000256" key="3">
    <source>
        <dbReference type="ARBA" id="ARBA00001947"/>
    </source>
</evidence>
<dbReference type="SUPFAM" id="SSF144052">
    <property type="entry name" value="Thermophilic metalloprotease-like"/>
    <property type="match status" value="1"/>
</dbReference>
<evidence type="ECO:0000313" key="11">
    <source>
        <dbReference type="Proteomes" id="UP001597541"/>
    </source>
</evidence>
<dbReference type="Pfam" id="PF02073">
    <property type="entry name" value="Peptidase_M29"/>
    <property type="match status" value="1"/>
</dbReference>
<keyword evidence="9" id="KW-0482">Metalloprotease</keyword>
<keyword evidence="7" id="KW-0479">Metal-binding</keyword>
<organism evidence="10 11">
    <name type="scientific">Paenibacillus gansuensis</name>
    <dbReference type="NCBI Taxonomy" id="306542"/>
    <lineage>
        <taxon>Bacteria</taxon>
        <taxon>Bacillati</taxon>
        <taxon>Bacillota</taxon>
        <taxon>Bacilli</taxon>
        <taxon>Bacillales</taxon>
        <taxon>Paenibacillaceae</taxon>
        <taxon>Paenibacillus</taxon>
    </lineage>
</organism>
<dbReference type="PRINTS" id="PR00919">
    <property type="entry name" value="THERMOPTASE"/>
</dbReference>
<dbReference type="Gene3D" id="3.40.1830.10">
    <property type="entry name" value="Thermophilic metalloprotease (M29)"/>
    <property type="match status" value="1"/>
</dbReference>
<evidence type="ECO:0000256" key="9">
    <source>
        <dbReference type="ARBA" id="ARBA00023049"/>
    </source>
</evidence>
<evidence type="ECO:0000256" key="7">
    <source>
        <dbReference type="ARBA" id="ARBA00022723"/>
    </source>
</evidence>
<name>A0ABW5PCZ4_9BACL</name>
<evidence type="ECO:0000256" key="2">
    <source>
        <dbReference type="ARBA" id="ARBA00001946"/>
    </source>
</evidence>
<evidence type="ECO:0000256" key="8">
    <source>
        <dbReference type="ARBA" id="ARBA00022801"/>
    </source>
</evidence>
<evidence type="ECO:0000256" key="1">
    <source>
        <dbReference type="ARBA" id="ARBA00001941"/>
    </source>
</evidence>
<accession>A0ABW5PCZ4</accession>
<proteinExistence type="inferred from homology"/>
<keyword evidence="11" id="KW-1185">Reference proteome</keyword>
<keyword evidence="5 10" id="KW-0031">Aminopeptidase</keyword>